<comment type="catalytic activity">
    <reaction evidence="8">
        <text>L-seryl-[protein] + ATP = O-phospho-L-seryl-[protein] + ADP + H(+)</text>
        <dbReference type="Rhea" id="RHEA:17989"/>
        <dbReference type="Rhea" id="RHEA-COMP:9863"/>
        <dbReference type="Rhea" id="RHEA-COMP:11604"/>
        <dbReference type="ChEBI" id="CHEBI:15378"/>
        <dbReference type="ChEBI" id="CHEBI:29999"/>
        <dbReference type="ChEBI" id="CHEBI:30616"/>
        <dbReference type="ChEBI" id="CHEBI:83421"/>
        <dbReference type="ChEBI" id="CHEBI:456216"/>
        <dbReference type="EC" id="2.7.11.1"/>
    </reaction>
</comment>
<reference evidence="12" key="1">
    <citation type="submission" date="2014-11" db="EMBL/GenBank/DDBJ databases">
        <authorList>
            <person name="Otto D Thomas"/>
            <person name="Naeem Raeece"/>
        </authorList>
    </citation>
    <scope>NUCLEOTIDE SEQUENCE</scope>
</reference>
<comment type="catalytic activity">
    <reaction evidence="7">
        <text>L-threonyl-[protein] + ATP = O-phospho-L-threonyl-[protein] + ADP + H(+)</text>
        <dbReference type="Rhea" id="RHEA:46608"/>
        <dbReference type="Rhea" id="RHEA-COMP:11060"/>
        <dbReference type="Rhea" id="RHEA-COMP:11605"/>
        <dbReference type="ChEBI" id="CHEBI:15378"/>
        <dbReference type="ChEBI" id="CHEBI:30013"/>
        <dbReference type="ChEBI" id="CHEBI:30616"/>
        <dbReference type="ChEBI" id="CHEBI:61977"/>
        <dbReference type="ChEBI" id="CHEBI:456216"/>
        <dbReference type="EC" id="2.7.11.1"/>
    </reaction>
</comment>
<evidence type="ECO:0000256" key="9">
    <source>
        <dbReference type="PROSITE-ProRule" id="PRU10141"/>
    </source>
</evidence>
<dbReference type="EC" id="2.7.11.1" evidence="1"/>
<evidence type="ECO:0000256" key="7">
    <source>
        <dbReference type="ARBA" id="ARBA00047899"/>
    </source>
</evidence>
<evidence type="ECO:0000256" key="4">
    <source>
        <dbReference type="ARBA" id="ARBA00022741"/>
    </source>
</evidence>
<proteinExistence type="inferred from homology"/>
<dbReference type="Gene3D" id="1.10.510.10">
    <property type="entry name" value="Transferase(Phosphotransferase) domain 1"/>
    <property type="match status" value="1"/>
</dbReference>
<evidence type="ECO:0000256" key="5">
    <source>
        <dbReference type="ARBA" id="ARBA00022777"/>
    </source>
</evidence>
<accession>A0A0G4HQG0</accession>
<dbReference type="PANTHER" id="PTHR44899">
    <property type="entry name" value="CAMK FAMILY PROTEIN KINASE"/>
    <property type="match status" value="1"/>
</dbReference>
<evidence type="ECO:0000259" key="11">
    <source>
        <dbReference type="PROSITE" id="PS50011"/>
    </source>
</evidence>
<evidence type="ECO:0000256" key="10">
    <source>
        <dbReference type="RuleBase" id="RU000304"/>
    </source>
</evidence>
<evidence type="ECO:0000256" key="1">
    <source>
        <dbReference type="ARBA" id="ARBA00012513"/>
    </source>
</evidence>
<evidence type="ECO:0000256" key="8">
    <source>
        <dbReference type="ARBA" id="ARBA00048679"/>
    </source>
</evidence>
<dbReference type="AlphaFoldDB" id="A0A0G4HQG0"/>
<feature type="binding site" evidence="9">
    <location>
        <position position="33"/>
    </location>
    <ligand>
        <name>ATP</name>
        <dbReference type="ChEBI" id="CHEBI:30616"/>
    </ligand>
</feature>
<dbReference type="PANTHER" id="PTHR44899:SF3">
    <property type="entry name" value="SERINE_THREONINE-PROTEIN KINASE NEK1"/>
    <property type="match status" value="1"/>
</dbReference>
<evidence type="ECO:0000256" key="3">
    <source>
        <dbReference type="ARBA" id="ARBA00022679"/>
    </source>
</evidence>
<gene>
    <name evidence="12" type="ORF">Cvel_30183</name>
</gene>
<dbReference type="PROSITE" id="PS00108">
    <property type="entry name" value="PROTEIN_KINASE_ST"/>
    <property type="match status" value="1"/>
</dbReference>
<sequence>MERYRTVQHVGRGSFGHAYLMVDQVTGEEVIMKIIDPKYLQEDKMKNDAMNEVRILQSVRHEFIIAFREFFIHPSASQGGNCMCIVTDYANGNYAIGDLHKRLDAQRHFLPGALLEEPVVLRWFAQICTALRYLHSRHILHRDLKTQNVFLTMPLQTPPVDPRAPPRLLQQQCPPFNLFPPNPEVDRRARVKLGDFGISKVLNNARDVANTMIGTPLYMSPEVVNHKPYSFKSDIWALGCLLFELLTLRPPFNGHSHTEVVRNILSGQV</sequence>
<evidence type="ECO:0000256" key="6">
    <source>
        <dbReference type="ARBA" id="ARBA00022840"/>
    </source>
</evidence>
<evidence type="ECO:0000313" key="12">
    <source>
        <dbReference type="EMBL" id="CEM46507.1"/>
    </source>
</evidence>
<dbReference type="InterPro" id="IPR051131">
    <property type="entry name" value="NEK_Ser/Thr_kinase_NIMA"/>
</dbReference>
<keyword evidence="3" id="KW-0808">Transferase</keyword>
<dbReference type="InterPro" id="IPR017441">
    <property type="entry name" value="Protein_kinase_ATP_BS"/>
</dbReference>
<dbReference type="PIRSF" id="PIRSF000654">
    <property type="entry name" value="Integrin-linked_kinase"/>
    <property type="match status" value="1"/>
</dbReference>
<dbReference type="SUPFAM" id="SSF56112">
    <property type="entry name" value="Protein kinase-like (PK-like)"/>
    <property type="match status" value="1"/>
</dbReference>
<comment type="similarity">
    <text evidence="10">Belongs to the protein kinase superfamily.</text>
</comment>
<dbReference type="GO" id="GO:0004674">
    <property type="term" value="F:protein serine/threonine kinase activity"/>
    <property type="evidence" value="ECO:0007669"/>
    <property type="project" value="UniProtKB-KW"/>
</dbReference>
<dbReference type="GO" id="GO:0005524">
    <property type="term" value="F:ATP binding"/>
    <property type="evidence" value="ECO:0007669"/>
    <property type="project" value="UniProtKB-UniRule"/>
</dbReference>
<dbReference type="InterPro" id="IPR011009">
    <property type="entry name" value="Kinase-like_dom_sf"/>
</dbReference>
<name>A0A0G4HQG0_9ALVE</name>
<dbReference type="Pfam" id="PF00069">
    <property type="entry name" value="Pkinase"/>
    <property type="match status" value="1"/>
</dbReference>
<keyword evidence="2 10" id="KW-0723">Serine/threonine-protein kinase</keyword>
<evidence type="ECO:0000256" key="2">
    <source>
        <dbReference type="ARBA" id="ARBA00022527"/>
    </source>
</evidence>
<dbReference type="PROSITE" id="PS00107">
    <property type="entry name" value="PROTEIN_KINASE_ATP"/>
    <property type="match status" value="1"/>
</dbReference>
<feature type="domain" description="Protein kinase" evidence="11">
    <location>
        <begin position="4"/>
        <end position="269"/>
    </location>
</feature>
<dbReference type="EMBL" id="CDMZ01003474">
    <property type="protein sequence ID" value="CEM46507.1"/>
    <property type="molecule type" value="Genomic_DNA"/>
</dbReference>
<organism evidence="12">
    <name type="scientific">Chromera velia CCMP2878</name>
    <dbReference type="NCBI Taxonomy" id="1169474"/>
    <lineage>
        <taxon>Eukaryota</taxon>
        <taxon>Sar</taxon>
        <taxon>Alveolata</taxon>
        <taxon>Colpodellida</taxon>
        <taxon>Chromeraceae</taxon>
        <taxon>Chromera</taxon>
    </lineage>
</organism>
<dbReference type="SMART" id="SM00220">
    <property type="entry name" value="S_TKc"/>
    <property type="match status" value="1"/>
</dbReference>
<keyword evidence="5" id="KW-0418">Kinase</keyword>
<dbReference type="Gene3D" id="3.30.200.20">
    <property type="entry name" value="Phosphorylase Kinase, domain 1"/>
    <property type="match status" value="1"/>
</dbReference>
<keyword evidence="6 9" id="KW-0067">ATP-binding</keyword>
<dbReference type="InterPro" id="IPR008271">
    <property type="entry name" value="Ser/Thr_kinase_AS"/>
</dbReference>
<protein>
    <recommendedName>
        <fullName evidence="1">non-specific serine/threonine protein kinase</fullName>
        <ecNumber evidence="1">2.7.11.1</ecNumber>
    </recommendedName>
</protein>
<keyword evidence="4 9" id="KW-0547">Nucleotide-binding</keyword>
<dbReference type="InterPro" id="IPR000719">
    <property type="entry name" value="Prot_kinase_dom"/>
</dbReference>
<dbReference type="PROSITE" id="PS50011">
    <property type="entry name" value="PROTEIN_KINASE_DOM"/>
    <property type="match status" value="1"/>
</dbReference>
<feature type="non-terminal residue" evidence="12">
    <location>
        <position position="269"/>
    </location>
</feature>